<proteinExistence type="predicted"/>
<dbReference type="AlphaFoldDB" id="A0A1J5QUN7"/>
<feature type="transmembrane region" description="Helical" evidence="1">
    <location>
        <begin position="107"/>
        <end position="125"/>
    </location>
</feature>
<feature type="transmembrane region" description="Helical" evidence="1">
    <location>
        <begin position="132"/>
        <end position="152"/>
    </location>
</feature>
<feature type="transmembrane region" description="Helical" evidence="1">
    <location>
        <begin position="172"/>
        <end position="190"/>
    </location>
</feature>
<protein>
    <submittedName>
        <fullName evidence="2">Uncharacterized protein</fullName>
    </submittedName>
</protein>
<keyword evidence="1" id="KW-0472">Membrane</keyword>
<dbReference type="EMBL" id="MLJW01000689">
    <property type="protein sequence ID" value="OIQ83591.1"/>
    <property type="molecule type" value="Genomic_DNA"/>
</dbReference>
<gene>
    <name evidence="2" type="ORF">GALL_346030</name>
</gene>
<organism evidence="2">
    <name type="scientific">mine drainage metagenome</name>
    <dbReference type="NCBI Taxonomy" id="410659"/>
    <lineage>
        <taxon>unclassified sequences</taxon>
        <taxon>metagenomes</taxon>
        <taxon>ecological metagenomes</taxon>
    </lineage>
</organism>
<keyword evidence="1" id="KW-1133">Transmembrane helix</keyword>
<evidence type="ECO:0000313" key="2">
    <source>
        <dbReference type="EMBL" id="OIQ83591.1"/>
    </source>
</evidence>
<accession>A0A1J5QUN7</accession>
<feature type="transmembrane region" description="Helical" evidence="1">
    <location>
        <begin position="233"/>
        <end position="255"/>
    </location>
</feature>
<sequence length="260" mass="28357">MNCPFCDEEIKDKALVCKHCGRDLSLLRPVLDRFTQMEARLESLEAAMHRVGSHVDAARTARPLQMGAAPLPLGMPGARDILLPLLAVLLLYLSHLLIIGIWDLNPWWLRVLSVLLPLPFGWYHARSIRATLVAALVIAALSIYGMLVTTSLLDHVPILPQTRGDWLEVAEFAASIGLSYLTGSQLGGWLRRRRGPDEDSLAFELASLLARHSAAKGETAGGMRLRIESLANYINIITVLITAAGTLITGIVKFLPGIGS</sequence>
<feature type="transmembrane region" description="Helical" evidence="1">
    <location>
        <begin position="81"/>
        <end position="101"/>
    </location>
</feature>
<name>A0A1J5QUN7_9ZZZZ</name>
<evidence type="ECO:0000256" key="1">
    <source>
        <dbReference type="SAM" id="Phobius"/>
    </source>
</evidence>
<comment type="caution">
    <text evidence="2">The sequence shown here is derived from an EMBL/GenBank/DDBJ whole genome shotgun (WGS) entry which is preliminary data.</text>
</comment>
<reference evidence="2" key="1">
    <citation type="submission" date="2016-10" db="EMBL/GenBank/DDBJ databases">
        <title>Sequence of Gallionella enrichment culture.</title>
        <authorList>
            <person name="Poehlein A."/>
            <person name="Muehling M."/>
            <person name="Daniel R."/>
        </authorList>
    </citation>
    <scope>NUCLEOTIDE SEQUENCE</scope>
</reference>
<keyword evidence="1" id="KW-0812">Transmembrane</keyword>